<dbReference type="InterPro" id="IPR001789">
    <property type="entry name" value="Sig_transdc_resp-reg_receiver"/>
</dbReference>
<keyword evidence="7" id="KW-1185">Reference proteome</keyword>
<dbReference type="RefSeq" id="WP_359610616.1">
    <property type="nucleotide sequence ID" value="NZ_JBFALI010000013.1"/>
</dbReference>
<dbReference type="InterPro" id="IPR039420">
    <property type="entry name" value="WalR-like"/>
</dbReference>
<evidence type="ECO:0000256" key="1">
    <source>
        <dbReference type="ARBA" id="ARBA00023125"/>
    </source>
</evidence>
<evidence type="ECO:0000256" key="3">
    <source>
        <dbReference type="PROSITE-ProRule" id="PRU01091"/>
    </source>
</evidence>
<dbReference type="SUPFAM" id="SSF52172">
    <property type="entry name" value="CheY-like"/>
    <property type="match status" value="1"/>
</dbReference>
<dbReference type="EMBL" id="JBIAHM010000010">
    <property type="protein sequence ID" value="MFE9602203.1"/>
    <property type="molecule type" value="Genomic_DNA"/>
</dbReference>
<dbReference type="Pfam" id="PF00072">
    <property type="entry name" value="Response_reg"/>
    <property type="match status" value="1"/>
</dbReference>
<reference evidence="6 7" key="1">
    <citation type="submission" date="2024-10" db="EMBL/GenBank/DDBJ databases">
        <title>The Natural Products Discovery Center: Release of the First 8490 Sequenced Strains for Exploring Actinobacteria Biosynthetic Diversity.</title>
        <authorList>
            <person name="Kalkreuter E."/>
            <person name="Kautsar S.A."/>
            <person name="Yang D."/>
            <person name="Bader C.D."/>
            <person name="Teijaro C.N."/>
            <person name="Fluegel L."/>
            <person name="Davis C.M."/>
            <person name="Simpson J.R."/>
            <person name="Lauterbach L."/>
            <person name="Steele A.D."/>
            <person name="Gui C."/>
            <person name="Meng S."/>
            <person name="Li G."/>
            <person name="Viehrig K."/>
            <person name="Ye F."/>
            <person name="Su P."/>
            <person name="Kiefer A.F."/>
            <person name="Nichols A."/>
            <person name="Cepeda A.J."/>
            <person name="Yan W."/>
            <person name="Fan B."/>
            <person name="Jiang Y."/>
            <person name="Adhikari A."/>
            <person name="Zheng C.-J."/>
            <person name="Schuster L."/>
            <person name="Cowan T.M."/>
            <person name="Smanski M.J."/>
            <person name="Chevrette M.G."/>
            <person name="De Carvalho L.P.S."/>
            <person name="Shen B."/>
        </authorList>
    </citation>
    <scope>NUCLEOTIDE SEQUENCE [LARGE SCALE GENOMIC DNA]</scope>
    <source>
        <strain evidence="6 7">NPDC006488</strain>
    </source>
</reference>
<evidence type="ECO:0000259" key="5">
    <source>
        <dbReference type="PROSITE" id="PS51755"/>
    </source>
</evidence>
<proteinExistence type="predicted"/>
<dbReference type="CDD" id="cd00383">
    <property type="entry name" value="trans_reg_C"/>
    <property type="match status" value="1"/>
</dbReference>
<sequence length="227" mass="25368">MTRVLVVEDDPQLVRALVINMQARRYGVDAAPDGATALRLAAMRQPDVVMLDLGLPDMDGVDVIKALRGWTRVPILVLSARQASDEKVAALDAGADDYITKPFSMDELLARLRAAVRRVEDVPLAPTTTLVTTDDFTIDLLAKRVTRGGHDIRLTPTEWHLLEILITNPGRLVTQKYLLQEVWGVSQSNKTNYLRVYMAQLRRKLEGDPSSPRYLITEPGMGYRFEG</sequence>
<dbReference type="InterPro" id="IPR036388">
    <property type="entry name" value="WH-like_DNA-bd_sf"/>
</dbReference>
<dbReference type="Proteomes" id="UP001601303">
    <property type="component" value="Unassembled WGS sequence"/>
</dbReference>
<dbReference type="Gene3D" id="3.40.50.2300">
    <property type="match status" value="1"/>
</dbReference>
<dbReference type="Pfam" id="PF00486">
    <property type="entry name" value="Trans_reg_C"/>
    <property type="match status" value="1"/>
</dbReference>
<protein>
    <submittedName>
        <fullName evidence="6">Response regulator transcription factor</fullName>
    </submittedName>
</protein>
<organism evidence="6 7">
    <name type="scientific">Streptomyces hokutonensis</name>
    <dbReference type="NCBI Taxonomy" id="1306990"/>
    <lineage>
        <taxon>Bacteria</taxon>
        <taxon>Bacillati</taxon>
        <taxon>Actinomycetota</taxon>
        <taxon>Actinomycetes</taxon>
        <taxon>Kitasatosporales</taxon>
        <taxon>Streptomycetaceae</taxon>
        <taxon>Streptomyces</taxon>
    </lineage>
</organism>
<feature type="modified residue" description="4-aspartylphosphate" evidence="2">
    <location>
        <position position="52"/>
    </location>
</feature>
<dbReference type="PANTHER" id="PTHR48111:SF50">
    <property type="entry name" value="KDP OPERON TRANSCRIPTIONAL REGULATORY PROTEIN KDPE"/>
    <property type="match status" value="1"/>
</dbReference>
<evidence type="ECO:0000256" key="2">
    <source>
        <dbReference type="PROSITE-ProRule" id="PRU00169"/>
    </source>
</evidence>
<dbReference type="SMART" id="SM00448">
    <property type="entry name" value="REC"/>
    <property type="match status" value="1"/>
</dbReference>
<evidence type="ECO:0000313" key="6">
    <source>
        <dbReference type="EMBL" id="MFE9602203.1"/>
    </source>
</evidence>
<dbReference type="SMART" id="SM00862">
    <property type="entry name" value="Trans_reg_C"/>
    <property type="match status" value="1"/>
</dbReference>
<dbReference type="PANTHER" id="PTHR48111">
    <property type="entry name" value="REGULATOR OF RPOS"/>
    <property type="match status" value="1"/>
</dbReference>
<dbReference type="InterPro" id="IPR001867">
    <property type="entry name" value="OmpR/PhoB-type_DNA-bd"/>
</dbReference>
<name>A0ABW6M9M5_9ACTN</name>
<dbReference type="Gene3D" id="1.10.10.10">
    <property type="entry name" value="Winged helix-like DNA-binding domain superfamily/Winged helix DNA-binding domain"/>
    <property type="match status" value="1"/>
</dbReference>
<keyword evidence="2" id="KW-0597">Phosphoprotein</keyword>
<dbReference type="PROSITE" id="PS50110">
    <property type="entry name" value="RESPONSE_REGULATORY"/>
    <property type="match status" value="1"/>
</dbReference>
<feature type="domain" description="Response regulatory" evidence="4">
    <location>
        <begin position="3"/>
        <end position="116"/>
    </location>
</feature>
<evidence type="ECO:0000313" key="7">
    <source>
        <dbReference type="Proteomes" id="UP001601303"/>
    </source>
</evidence>
<dbReference type="Gene3D" id="6.10.250.690">
    <property type="match status" value="1"/>
</dbReference>
<evidence type="ECO:0000259" key="4">
    <source>
        <dbReference type="PROSITE" id="PS50110"/>
    </source>
</evidence>
<dbReference type="CDD" id="cd17620">
    <property type="entry name" value="REC_OmpR_KdpE-like"/>
    <property type="match status" value="1"/>
</dbReference>
<keyword evidence="1 3" id="KW-0238">DNA-binding</keyword>
<dbReference type="PROSITE" id="PS51755">
    <property type="entry name" value="OMPR_PHOB"/>
    <property type="match status" value="1"/>
</dbReference>
<comment type="caution">
    <text evidence="6">The sequence shown here is derived from an EMBL/GenBank/DDBJ whole genome shotgun (WGS) entry which is preliminary data.</text>
</comment>
<feature type="DNA-binding region" description="OmpR/PhoB-type" evidence="3">
    <location>
        <begin position="128"/>
        <end position="227"/>
    </location>
</feature>
<gene>
    <name evidence="6" type="ORF">ACFYNQ_27025</name>
</gene>
<dbReference type="InterPro" id="IPR011006">
    <property type="entry name" value="CheY-like_superfamily"/>
</dbReference>
<feature type="domain" description="OmpR/PhoB-type" evidence="5">
    <location>
        <begin position="128"/>
        <end position="227"/>
    </location>
</feature>
<accession>A0ABW6M9M5</accession>